<name>A0A8J5MNQ6_HOMAM</name>
<keyword evidence="3" id="KW-1133">Transmembrane helix</keyword>
<evidence type="ECO:0000256" key="2">
    <source>
        <dbReference type="PROSITE-ProRule" id="PRU00497"/>
    </source>
</evidence>
<gene>
    <name evidence="4" type="primary">Acp15.5-L4</name>
    <name evidence="4" type="ORF">Hamer_G014897</name>
</gene>
<dbReference type="Proteomes" id="UP000747542">
    <property type="component" value="Unassembled WGS sequence"/>
</dbReference>
<evidence type="ECO:0000256" key="1">
    <source>
        <dbReference type="ARBA" id="ARBA00022460"/>
    </source>
</evidence>
<dbReference type="InterPro" id="IPR000618">
    <property type="entry name" value="Insect_cuticle"/>
</dbReference>
<dbReference type="GO" id="GO:0042302">
    <property type="term" value="F:structural constituent of cuticle"/>
    <property type="evidence" value="ECO:0007669"/>
    <property type="project" value="UniProtKB-UniRule"/>
</dbReference>
<dbReference type="InterPro" id="IPR031311">
    <property type="entry name" value="CHIT_BIND_RR_consensus"/>
</dbReference>
<reference evidence="4" key="1">
    <citation type="journal article" date="2021" name="Sci. Adv.">
        <title>The American lobster genome reveals insights on longevity, neural, and immune adaptations.</title>
        <authorList>
            <person name="Polinski J.M."/>
            <person name="Zimin A.V."/>
            <person name="Clark K.F."/>
            <person name="Kohn A.B."/>
            <person name="Sadowski N."/>
            <person name="Timp W."/>
            <person name="Ptitsyn A."/>
            <person name="Khanna P."/>
            <person name="Romanova D.Y."/>
            <person name="Williams P."/>
            <person name="Greenwood S.J."/>
            <person name="Moroz L.L."/>
            <person name="Walt D.R."/>
            <person name="Bodnar A.G."/>
        </authorList>
    </citation>
    <scope>NUCLEOTIDE SEQUENCE</scope>
    <source>
        <strain evidence="4">GMGI-L3</strain>
    </source>
</reference>
<evidence type="ECO:0000313" key="5">
    <source>
        <dbReference type="Proteomes" id="UP000747542"/>
    </source>
</evidence>
<dbReference type="AlphaFoldDB" id="A0A8J5MNQ6"/>
<sequence>MSSSKGDTACKATGAAALVKCVGRKFWLEVLLLCLLVTAGVALPGGYNVPLPYNYNYGINAGSTNFGQQESGNGGNVKGSYFVHLPDGRVQKVYYWADGSGYHATVTFQGTASHPSYGPSHGVVAVPVPLPYNYNYGINAGSTNFGQQESGNGGNVKGSYFVHLPDGRVQKVDYWADGSGYHATVTFQGTASHPSYGPSHGY</sequence>
<comment type="caution">
    <text evidence="4">The sequence shown here is derived from an EMBL/GenBank/DDBJ whole genome shotgun (WGS) entry which is preliminary data.</text>
</comment>
<dbReference type="PROSITE" id="PS51155">
    <property type="entry name" value="CHIT_BIND_RR_2"/>
    <property type="match status" value="2"/>
</dbReference>
<dbReference type="GO" id="GO:0031012">
    <property type="term" value="C:extracellular matrix"/>
    <property type="evidence" value="ECO:0007669"/>
    <property type="project" value="TreeGrafter"/>
</dbReference>
<keyword evidence="3" id="KW-0472">Membrane</keyword>
<evidence type="ECO:0000256" key="3">
    <source>
        <dbReference type="SAM" id="Phobius"/>
    </source>
</evidence>
<evidence type="ECO:0000313" key="4">
    <source>
        <dbReference type="EMBL" id="KAG7158015.1"/>
    </source>
</evidence>
<dbReference type="PANTHER" id="PTHR12236:SF79">
    <property type="entry name" value="CUTICULAR PROTEIN 50CB-RELATED"/>
    <property type="match status" value="1"/>
</dbReference>
<dbReference type="GO" id="GO:0005615">
    <property type="term" value="C:extracellular space"/>
    <property type="evidence" value="ECO:0007669"/>
    <property type="project" value="TreeGrafter"/>
</dbReference>
<organism evidence="4 5">
    <name type="scientific">Homarus americanus</name>
    <name type="common">American lobster</name>
    <dbReference type="NCBI Taxonomy" id="6706"/>
    <lineage>
        <taxon>Eukaryota</taxon>
        <taxon>Metazoa</taxon>
        <taxon>Ecdysozoa</taxon>
        <taxon>Arthropoda</taxon>
        <taxon>Crustacea</taxon>
        <taxon>Multicrustacea</taxon>
        <taxon>Malacostraca</taxon>
        <taxon>Eumalacostraca</taxon>
        <taxon>Eucarida</taxon>
        <taxon>Decapoda</taxon>
        <taxon>Pleocyemata</taxon>
        <taxon>Astacidea</taxon>
        <taxon>Nephropoidea</taxon>
        <taxon>Nephropidae</taxon>
        <taxon>Homarus</taxon>
    </lineage>
</organism>
<keyword evidence="1 2" id="KW-0193">Cuticle</keyword>
<dbReference type="EMBL" id="JAHLQT010035946">
    <property type="protein sequence ID" value="KAG7158015.1"/>
    <property type="molecule type" value="Genomic_DNA"/>
</dbReference>
<keyword evidence="5" id="KW-1185">Reference proteome</keyword>
<dbReference type="Pfam" id="PF00379">
    <property type="entry name" value="Chitin_bind_4"/>
    <property type="match status" value="2"/>
</dbReference>
<feature type="transmembrane region" description="Helical" evidence="3">
    <location>
        <begin position="26"/>
        <end position="47"/>
    </location>
</feature>
<keyword evidence="3" id="KW-0812">Transmembrane</keyword>
<protein>
    <submittedName>
        <fullName evidence="4">Adult-specific rigid cuticular protein 15.5-like 4</fullName>
    </submittedName>
</protein>
<accession>A0A8J5MNQ6</accession>
<dbReference type="InterPro" id="IPR051217">
    <property type="entry name" value="Insect_Cuticle_Struc_Prot"/>
</dbReference>
<dbReference type="PROSITE" id="PS00233">
    <property type="entry name" value="CHIT_BIND_RR_1"/>
    <property type="match status" value="2"/>
</dbReference>
<proteinExistence type="predicted"/>
<dbReference type="PANTHER" id="PTHR12236">
    <property type="entry name" value="STRUCTURAL CONTITUENT OF CUTICLE"/>
    <property type="match status" value="1"/>
</dbReference>